<keyword evidence="5" id="KW-1185">Reference proteome</keyword>
<dbReference type="InterPro" id="IPR002213">
    <property type="entry name" value="UDP_glucos_trans"/>
</dbReference>
<reference evidence="4 5" key="1">
    <citation type="journal article" date="2024" name="G3 (Bethesda)">
        <title>Genome assembly of Hibiscus sabdariffa L. provides insights into metabolisms of medicinal natural products.</title>
        <authorList>
            <person name="Kim T."/>
        </authorList>
    </citation>
    <scope>NUCLEOTIDE SEQUENCE [LARGE SCALE GENOMIC DNA]</scope>
    <source>
        <strain evidence="4">TK-2024</strain>
        <tissue evidence="4">Old leaves</tissue>
    </source>
</reference>
<evidence type="ECO:0000313" key="5">
    <source>
        <dbReference type="Proteomes" id="UP001472677"/>
    </source>
</evidence>
<keyword evidence="2" id="KW-0328">Glycosyltransferase</keyword>
<protein>
    <recommendedName>
        <fullName evidence="6">UDP-glycosyltransferases domain-containing protein</fullName>
    </recommendedName>
</protein>
<evidence type="ECO:0000256" key="3">
    <source>
        <dbReference type="ARBA" id="ARBA00022679"/>
    </source>
</evidence>
<evidence type="ECO:0008006" key="6">
    <source>
        <dbReference type="Google" id="ProtNLM"/>
    </source>
</evidence>
<dbReference type="SUPFAM" id="SSF53756">
    <property type="entry name" value="UDP-Glycosyltransferase/glycogen phosphorylase"/>
    <property type="match status" value="1"/>
</dbReference>
<evidence type="ECO:0000256" key="1">
    <source>
        <dbReference type="ARBA" id="ARBA00009995"/>
    </source>
</evidence>
<dbReference type="Proteomes" id="UP001472677">
    <property type="component" value="Unassembled WGS sequence"/>
</dbReference>
<comment type="similarity">
    <text evidence="1">Belongs to the UDP-glycosyltransferase family.</text>
</comment>
<organism evidence="4 5">
    <name type="scientific">Hibiscus sabdariffa</name>
    <name type="common">roselle</name>
    <dbReference type="NCBI Taxonomy" id="183260"/>
    <lineage>
        <taxon>Eukaryota</taxon>
        <taxon>Viridiplantae</taxon>
        <taxon>Streptophyta</taxon>
        <taxon>Embryophyta</taxon>
        <taxon>Tracheophyta</taxon>
        <taxon>Spermatophyta</taxon>
        <taxon>Magnoliopsida</taxon>
        <taxon>eudicotyledons</taxon>
        <taxon>Gunneridae</taxon>
        <taxon>Pentapetalae</taxon>
        <taxon>rosids</taxon>
        <taxon>malvids</taxon>
        <taxon>Malvales</taxon>
        <taxon>Malvaceae</taxon>
        <taxon>Malvoideae</taxon>
        <taxon>Hibiscus</taxon>
    </lineage>
</organism>
<evidence type="ECO:0000256" key="2">
    <source>
        <dbReference type="ARBA" id="ARBA00022676"/>
    </source>
</evidence>
<dbReference type="Gene3D" id="3.40.50.2000">
    <property type="entry name" value="Glycogen Phosphorylase B"/>
    <property type="match status" value="2"/>
</dbReference>
<accession>A0ABR2DKQ2</accession>
<dbReference type="PANTHER" id="PTHR11926">
    <property type="entry name" value="GLUCOSYL/GLUCURONOSYL TRANSFERASES"/>
    <property type="match status" value="1"/>
</dbReference>
<dbReference type="CDD" id="cd03784">
    <property type="entry name" value="GT1_Gtf-like"/>
    <property type="match status" value="1"/>
</dbReference>
<dbReference type="Pfam" id="PF00201">
    <property type="entry name" value="UDPGT"/>
    <property type="match status" value="1"/>
</dbReference>
<dbReference type="EMBL" id="JBBPBM010000024">
    <property type="protein sequence ID" value="KAK8542007.1"/>
    <property type="molecule type" value="Genomic_DNA"/>
</dbReference>
<evidence type="ECO:0000313" key="4">
    <source>
        <dbReference type="EMBL" id="KAK8542007.1"/>
    </source>
</evidence>
<dbReference type="PANTHER" id="PTHR11926:SF1392">
    <property type="entry name" value="GLYCOSYLTRANSFERASE"/>
    <property type="match status" value="1"/>
</dbReference>
<name>A0ABR2DKQ2_9ROSI</name>
<keyword evidence="3" id="KW-0808">Transferase</keyword>
<proteinExistence type="inferred from homology"/>
<comment type="caution">
    <text evidence="4">The sequence shown here is derived from an EMBL/GenBank/DDBJ whole genome shotgun (WGS) entry which is preliminary data.</text>
</comment>
<sequence>MEAVSVYHPKLIDSAICRVETAGDPILEFFIKEARAMQRASALILNTFHELEAPMVSKLTSFFSKIYTIGPLHALSSVRINGDRSPLASTTGILWKEDKGCITWLDSLPSESVIFVSFGSIVRFTHDQMLEFWHGLVNSGKPFLWVIRPDSIIEEDSNSGELLMELQERTKGKGLIVSWAPQEQVLAHGAVGGFLTHGGWNSIMESTHAGVPMICWPGISDQQVNSRFVSEVWRVGLDMKDKCERSVVEKMVRDLMEAKRDEIMKVMGVVAKQAGESVKEGGSSYRNLETLIQDIWSITT</sequence>
<gene>
    <name evidence="4" type="ORF">V6N12_014618</name>
</gene>